<dbReference type="Proteomes" id="UP000321328">
    <property type="component" value="Unassembled WGS sequence"/>
</dbReference>
<dbReference type="EMBL" id="BJVI01000001">
    <property type="protein sequence ID" value="GEL16331.1"/>
    <property type="molecule type" value="Genomic_DNA"/>
</dbReference>
<accession>A0A511CUU9</accession>
<keyword evidence="3" id="KW-1185">Reference proteome</keyword>
<evidence type="ECO:0000313" key="3">
    <source>
        <dbReference type="Proteomes" id="UP000321328"/>
    </source>
</evidence>
<name>A0A511CUU9_9PSEU</name>
<dbReference type="InterPro" id="IPR046828">
    <property type="entry name" value="RepSA"/>
</dbReference>
<feature type="region of interest" description="Disordered" evidence="1">
    <location>
        <begin position="1"/>
        <end position="21"/>
    </location>
</feature>
<evidence type="ECO:0000313" key="2">
    <source>
        <dbReference type="EMBL" id="GEL16331.1"/>
    </source>
</evidence>
<reference evidence="2 3" key="1">
    <citation type="submission" date="2019-07" db="EMBL/GenBank/DDBJ databases">
        <title>Whole genome shotgun sequence of Pseudonocardia asaccharolytica NBRC 16224.</title>
        <authorList>
            <person name="Hosoyama A."/>
            <person name="Uohara A."/>
            <person name="Ohji S."/>
            <person name="Ichikawa N."/>
        </authorList>
    </citation>
    <scope>NUCLEOTIDE SEQUENCE [LARGE SCALE GENOMIC DNA]</scope>
    <source>
        <strain evidence="2 3">NBRC 16224</strain>
    </source>
</reference>
<evidence type="ECO:0000256" key="1">
    <source>
        <dbReference type="SAM" id="MobiDB-lite"/>
    </source>
</evidence>
<gene>
    <name evidence="2" type="ORF">PA7_01680</name>
</gene>
<sequence>MTHPAPLEPATDGPSESIDQDQLTHARKALLALSTDVARQLAEDHGVCVRPLALRRIDLTTGKVDVVPVPCGSTREDQCRPCADKARRLRMVQCREGWHLEHEPVPTPAAPSEAQKDLLAARVDLHAALHRRPTGRRRGGVRRDPGGRRGTGRRDPRRRYPRPAGPARSPPPR</sequence>
<organism evidence="2 3">
    <name type="scientific">Pseudonocardia asaccharolytica DSM 44247 = NBRC 16224</name>
    <dbReference type="NCBI Taxonomy" id="1123024"/>
    <lineage>
        <taxon>Bacteria</taxon>
        <taxon>Bacillati</taxon>
        <taxon>Actinomycetota</taxon>
        <taxon>Actinomycetes</taxon>
        <taxon>Pseudonocardiales</taxon>
        <taxon>Pseudonocardiaceae</taxon>
        <taxon>Pseudonocardia</taxon>
    </lineage>
</organism>
<comment type="caution">
    <text evidence="2">The sequence shown here is derived from an EMBL/GenBank/DDBJ whole genome shotgun (WGS) entry which is preliminary data.</text>
</comment>
<proteinExistence type="predicted"/>
<feature type="compositionally biased region" description="Basic residues" evidence="1">
    <location>
        <begin position="128"/>
        <end position="140"/>
    </location>
</feature>
<dbReference type="STRING" id="1123024.GCA_000423625_01019"/>
<dbReference type="RefSeq" id="WP_342662905.1">
    <property type="nucleotide sequence ID" value="NZ_AUII01000003.1"/>
</dbReference>
<dbReference type="Pfam" id="PF20199">
    <property type="entry name" value="RepSA"/>
    <property type="match status" value="1"/>
</dbReference>
<protein>
    <submittedName>
        <fullName evidence="2">Uncharacterized protein</fullName>
    </submittedName>
</protein>
<feature type="region of interest" description="Disordered" evidence="1">
    <location>
        <begin position="127"/>
        <end position="173"/>
    </location>
</feature>
<dbReference type="AlphaFoldDB" id="A0A511CUU9"/>